<evidence type="ECO:0000313" key="3">
    <source>
        <dbReference type="Proteomes" id="UP001212841"/>
    </source>
</evidence>
<evidence type="ECO:0000313" key="2">
    <source>
        <dbReference type="EMBL" id="KAJ3055883.1"/>
    </source>
</evidence>
<keyword evidence="3" id="KW-1185">Reference proteome</keyword>
<dbReference type="Proteomes" id="UP001212841">
    <property type="component" value="Unassembled WGS sequence"/>
</dbReference>
<feature type="compositionally biased region" description="Basic residues" evidence="1">
    <location>
        <begin position="103"/>
        <end position="115"/>
    </location>
</feature>
<dbReference type="AlphaFoldDB" id="A0AAD5X966"/>
<proteinExistence type="predicted"/>
<gene>
    <name evidence="2" type="ORF">HK097_008880</name>
</gene>
<dbReference type="EMBL" id="JADGJD010000055">
    <property type="protein sequence ID" value="KAJ3055883.1"/>
    <property type="molecule type" value="Genomic_DNA"/>
</dbReference>
<protein>
    <submittedName>
        <fullName evidence="2">Uncharacterized protein</fullName>
    </submittedName>
</protein>
<accession>A0AAD5X966</accession>
<comment type="caution">
    <text evidence="2">The sequence shown here is derived from an EMBL/GenBank/DDBJ whole genome shotgun (WGS) entry which is preliminary data.</text>
</comment>
<sequence length="115" mass="11966">MSAKNLLSTEFVPLRFEVLASKPIPATQVAAKLSSFLITTHDDDHQPTGVGHASADVTHQLTQLQASIGWLVESEVENSLTAAAGVGSDEVAVGNSAASASKPKGKKKKGQGSKW</sequence>
<organism evidence="2 3">
    <name type="scientific">Rhizophlyctis rosea</name>
    <dbReference type="NCBI Taxonomy" id="64517"/>
    <lineage>
        <taxon>Eukaryota</taxon>
        <taxon>Fungi</taxon>
        <taxon>Fungi incertae sedis</taxon>
        <taxon>Chytridiomycota</taxon>
        <taxon>Chytridiomycota incertae sedis</taxon>
        <taxon>Chytridiomycetes</taxon>
        <taxon>Rhizophlyctidales</taxon>
        <taxon>Rhizophlyctidaceae</taxon>
        <taxon>Rhizophlyctis</taxon>
    </lineage>
</organism>
<name>A0AAD5X966_9FUNG</name>
<evidence type="ECO:0000256" key="1">
    <source>
        <dbReference type="SAM" id="MobiDB-lite"/>
    </source>
</evidence>
<reference evidence="2" key="1">
    <citation type="submission" date="2020-05" db="EMBL/GenBank/DDBJ databases">
        <title>Phylogenomic resolution of chytrid fungi.</title>
        <authorList>
            <person name="Stajich J.E."/>
            <person name="Amses K."/>
            <person name="Simmons R."/>
            <person name="Seto K."/>
            <person name="Myers J."/>
            <person name="Bonds A."/>
            <person name="Quandt C.A."/>
            <person name="Barry K."/>
            <person name="Liu P."/>
            <person name="Grigoriev I."/>
            <person name="Longcore J.E."/>
            <person name="James T.Y."/>
        </authorList>
    </citation>
    <scope>NUCLEOTIDE SEQUENCE</scope>
    <source>
        <strain evidence="2">JEL0318</strain>
    </source>
</reference>
<feature type="region of interest" description="Disordered" evidence="1">
    <location>
        <begin position="92"/>
        <end position="115"/>
    </location>
</feature>